<keyword evidence="1" id="KW-0812">Transmembrane</keyword>
<evidence type="ECO:0000256" key="1">
    <source>
        <dbReference type="SAM" id="Phobius"/>
    </source>
</evidence>
<feature type="domain" description="DUF4190" evidence="2">
    <location>
        <begin position="17"/>
        <end position="75"/>
    </location>
</feature>
<reference evidence="3 4" key="1">
    <citation type="submission" date="2017-11" db="EMBL/GenBank/DDBJ databases">
        <title>Sequencing the genomes of 1000 actinobacteria strains.</title>
        <authorList>
            <person name="Klenk H.-P."/>
        </authorList>
    </citation>
    <scope>NUCLEOTIDE SEQUENCE [LARGE SCALE GENOMIC DNA]</scope>
    <source>
        <strain evidence="3 4">DSM 44104</strain>
    </source>
</reference>
<organism evidence="3 4">
    <name type="scientific">Pseudonocardia alni</name>
    <name type="common">Amycolata alni</name>
    <dbReference type="NCBI Taxonomy" id="33907"/>
    <lineage>
        <taxon>Bacteria</taxon>
        <taxon>Bacillati</taxon>
        <taxon>Actinomycetota</taxon>
        <taxon>Actinomycetes</taxon>
        <taxon>Pseudonocardiales</taxon>
        <taxon>Pseudonocardiaceae</taxon>
        <taxon>Pseudonocardia</taxon>
    </lineage>
</organism>
<gene>
    <name evidence="3" type="ORF">ATL51_3148</name>
</gene>
<accession>A0AA44UQI6</accession>
<comment type="caution">
    <text evidence="3">The sequence shown here is derived from an EMBL/GenBank/DDBJ whole genome shotgun (WGS) entry which is preliminary data.</text>
</comment>
<dbReference type="Proteomes" id="UP000232453">
    <property type="component" value="Unassembled WGS sequence"/>
</dbReference>
<feature type="transmembrane region" description="Helical" evidence="1">
    <location>
        <begin position="60"/>
        <end position="79"/>
    </location>
</feature>
<dbReference type="RefSeq" id="WP_157818377.1">
    <property type="nucleotide sequence ID" value="NZ_JBICSI010000001.1"/>
</dbReference>
<evidence type="ECO:0000313" key="4">
    <source>
        <dbReference type="Proteomes" id="UP000232453"/>
    </source>
</evidence>
<dbReference type="AlphaFoldDB" id="A0AA44UQI6"/>
<name>A0AA44UQI6_PSEA5</name>
<dbReference type="Pfam" id="PF13828">
    <property type="entry name" value="DUF4190"/>
    <property type="match status" value="1"/>
</dbReference>
<dbReference type="InterPro" id="IPR025241">
    <property type="entry name" value="DUF4190"/>
</dbReference>
<dbReference type="EMBL" id="PHUJ01000003">
    <property type="protein sequence ID" value="PKB31458.1"/>
    <property type="molecule type" value="Genomic_DNA"/>
</dbReference>
<sequence>MAVQVQAEPKARSAGSLATAGAACGLIGLFLFGVVLGPMAFVLGLLAANRLEPGQPGRGNAITAIVLGVVDVFAFFTMLG</sequence>
<keyword evidence="1" id="KW-1133">Transmembrane helix</keyword>
<evidence type="ECO:0000259" key="2">
    <source>
        <dbReference type="Pfam" id="PF13828"/>
    </source>
</evidence>
<keyword evidence="1" id="KW-0472">Membrane</keyword>
<feature type="transmembrane region" description="Helical" evidence="1">
    <location>
        <begin position="20"/>
        <end position="48"/>
    </location>
</feature>
<proteinExistence type="predicted"/>
<protein>
    <recommendedName>
        <fullName evidence="2">DUF4190 domain-containing protein</fullName>
    </recommendedName>
</protein>
<evidence type="ECO:0000313" key="3">
    <source>
        <dbReference type="EMBL" id="PKB31458.1"/>
    </source>
</evidence>